<comment type="caution">
    <text evidence="3">The sequence shown here is derived from an EMBL/GenBank/DDBJ whole genome shotgun (WGS) entry which is preliminary data.</text>
</comment>
<dbReference type="GeneID" id="34592507"/>
<feature type="domain" description="C2H2-type" evidence="2">
    <location>
        <begin position="83"/>
        <end position="104"/>
    </location>
</feature>
<accession>A0A178CKY1</accession>
<dbReference type="AlphaFoldDB" id="A0A178CKY1"/>
<dbReference type="InterPro" id="IPR013087">
    <property type="entry name" value="Znf_C2H2_type"/>
</dbReference>
<proteinExistence type="predicted"/>
<feature type="region of interest" description="Disordered" evidence="1">
    <location>
        <begin position="173"/>
        <end position="218"/>
    </location>
</feature>
<feature type="region of interest" description="Disordered" evidence="1">
    <location>
        <begin position="1"/>
        <end position="58"/>
    </location>
</feature>
<dbReference type="SMART" id="SM00355">
    <property type="entry name" value="ZnF_C2H2"/>
    <property type="match status" value="2"/>
</dbReference>
<evidence type="ECO:0000313" key="3">
    <source>
        <dbReference type="EMBL" id="OAL29723.1"/>
    </source>
</evidence>
<keyword evidence="4" id="KW-1185">Reference proteome</keyword>
<dbReference type="EMBL" id="LVCJ01000080">
    <property type="protein sequence ID" value="OAL29723.1"/>
    <property type="molecule type" value="Genomic_DNA"/>
</dbReference>
<sequence length="243" mass="27874">MALHQEDLLPDVQTSRSDTNDRGPTAPFSPQHDAIKTLPSAPTSLTTFEDDETPSVPLSAEGIPVVKKRKLKARPDGQGGYKCQYCPQEFRYIYAWRDHMSQRHERPYKCTYAGCKNHKGFLNPIGLRRHYTNVHLKEIKWFCASEDCIKHTHGFVRFQHLKRHEEQFHGNYISQATRRGEQNGTSGGQPTKRTKKQEAESPEEEVNDPEEETANLEERIRYHLQELGRLAGLLQGVRASHVS</sequence>
<dbReference type="Gene3D" id="3.30.160.60">
    <property type="entry name" value="Classic Zinc Finger"/>
    <property type="match status" value="1"/>
</dbReference>
<evidence type="ECO:0000256" key="1">
    <source>
        <dbReference type="SAM" id="MobiDB-lite"/>
    </source>
</evidence>
<protein>
    <recommendedName>
        <fullName evidence="2">C2H2-type domain-containing protein</fullName>
    </recommendedName>
</protein>
<dbReference type="RefSeq" id="XP_022496653.1">
    <property type="nucleotide sequence ID" value="XM_022647379.1"/>
</dbReference>
<feature type="compositionally biased region" description="Polar residues" evidence="1">
    <location>
        <begin position="173"/>
        <end position="191"/>
    </location>
</feature>
<name>A0A178CKY1_9EURO</name>
<dbReference type="Proteomes" id="UP000185904">
    <property type="component" value="Unassembled WGS sequence"/>
</dbReference>
<evidence type="ECO:0000313" key="4">
    <source>
        <dbReference type="Proteomes" id="UP000185904"/>
    </source>
</evidence>
<dbReference type="PROSITE" id="PS00028">
    <property type="entry name" value="ZINC_FINGER_C2H2_1"/>
    <property type="match status" value="1"/>
</dbReference>
<organism evidence="3 4">
    <name type="scientific">Fonsecaea nubica</name>
    <dbReference type="NCBI Taxonomy" id="856822"/>
    <lineage>
        <taxon>Eukaryota</taxon>
        <taxon>Fungi</taxon>
        <taxon>Dikarya</taxon>
        <taxon>Ascomycota</taxon>
        <taxon>Pezizomycotina</taxon>
        <taxon>Eurotiomycetes</taxon>
        <taxon>Chaetothyriomycetidae</taxon>
        <taxon>Chaetothyriales</taxon>
        <taxon>Herpotrichiellaceae</taxon>
        <taxon>Fonsecaea</taxon>
    </lineage>
</organism>
<gene>
    <name evidence="3" type="ORF">AYO20_09107</name>
</gene>
<reference evidence="3 4" key="1">
    <citation type="submission" date="2016-03" db="EMBL/GenBank/DDBJ databases">
        <title>The draft genome sequence of Fonsecaea nubica causative agent of cutaneous subcutaneous infection in human host.</title>
        <authorList>
            <person name="Costa F."/>
            <person name="Sybren D.H."/>
            <person name="Raittz R.T."/>
            <person name="Weiss V.A."/>
            <person name="Leao A.C."/>
            <person name="Gomes R."/>
            <person name="De Souza E.M."/>
            <person name="Pedrosa F.O."/>
            <person name="Steffens M.B."/>
            <person name="Bombassaro A."/>
            <person name="Tadra-Sfeir M.Z."/>
            <person name="Moreno L.F."/>
            <person name="Najafzadeh M.J."/>
            <person name="Felipe M.S."/>
            <person name="Teixeira M."/>
            <person name="Sun J."/>
            <person name="Xi L."/>
            <person name="Castro M.A."/>
            <person name="Vicente V.A."/>
        </authorList>
    </citation>
    <scope>NUCLEOTIDE SEQUENCE [LARGE SCALE GENOMIC DNA]</scope>
    <source>
        <strain evidence="3 4">CBS 269.64</strain>
    </source>
</reference>
<evidence type="ECO:0000259" key="2">
    <source>
        <dbReference type="PROSITE" id="PS00028"/>
    </source>
</evidence>
<feature type="compositionally biased region" description="Acidic residues" evidence="1">
    <location>
        <begin position="200"/>
        <end position="215"/>
    </location>
</feature>